<accession>A0A915KC46</accession>
<reference evidence="3" key="1">
    <citation type="submission" date="2022-11" db="UniProtKB">
        <authorList>
            <consortium name="WormBaseParasite"/>
        </authorList>
    </citation>
    <scope>IDENTIFICATION</scope>
</reference>
<dbReference type="AlphaFoldDB" id="A0A915KC46"/>
<protein>
    <submittedName>
        <fullName evidence="3">Uncharacterized protein</fullName>
    </submittedName>
</protein>
<proteinExistence type="predicted"/>
<feature type="region of interest" description="Disordered" evidence="1">
    <location>
        <begin position="93"/>
        <end position="175"/>
    </location>
</feature>
<keyword evidence="2" id="KW-1185">Reference proteome</keyword>
<dbReference type="WBParaSite" id="nRc.2.0.1.t36282-RA">
    <property type="protein sequence ID" value="nRc.2.0.1.t36282-RA"/>
    <property type="gene ID" value="nRc.2.0.1.g36282"/>
</dbReference>
<evidence type="ECO:0000313" key="2">
    <source>
        <dbReference type="Proteomes" id="UP000887565"/>
    </source>
</evidence>
<feature type="compositionally biased region" description="Basic residues" evidence="1">
    <location>
        <begin position="93"/>
        <end position="102"/>
    </location>
</feature>
<feature type="compositionally biased region" description="Basic and acidic residues" evidence="1">
    <location>
        <begin position="115"/>
        <end position="132"/>
    </location>
</feature>
<sequence>MKLRCEFNARQEGVGSNFPALYASCQSKTAGLAYTIAKAVLQDKKDWELKYINIQVWKKEADNTDPCIRFWEVIDRRKALDILEVEKSLKKKVGYRAKHAHNRPAASKVSKRWTRKDSDVRKREKLATPEKERKRKHESRHQDESHHGKSMSREKKQRENEEESWHKEIEKYKES</sequence>
<evidence type="ECO:0000313" key="3">
    <source>
        <dbReference type="WBParaSite" id="nRc.2.0.1.t36282-RA"/>
    </source>
</evidence>
<dbReference type="Proteomes" id="UP000887565">
    <property type="component" value="Unplaced"/>
</dbReference>
<feature type="compositionally biased region" description="Basic and acidic residues" evidence="1">
    <location>
        <begin position="140"/>
        <end position="175"/>
    </location>
</feature>
<evidence type="ECO:0000256" key="1">
    <source>
        <dbReference type="SAM" id="MobiDB-lite"/>
    </source>
</evidence>
<organism evidence="2 3">
    <name type="scientific">Romanomermis culicivorax</name>
    <name type="common">Nematode worm</name>
    <dbReference type="NCBI Taxonomy" id="13658"/>
    <lineage>
        <taxon>Eukaryota</taxon>
        <taxon>Metazoa</taxon>
        <taxon>Ecdysozoa</taxon>
        <taxon>Nematoda</taxon>
        <taxon>Enoplea</taxon>
        <taxon>Dorylaimia</taxon>
        <taxon>Mermithida</taxon>
        <taxon>Mermithoidea</taxon>
        <taxon>Mermithidae</taxon>
        <taxon>Romanomermis</taxon>
    </lineage>
</organism>
<name>A0A915KC46_ROMCU</name>